<gene>
    <name evidence="1" type="ORF">E5990_03280</name>
</gene>
<comment type="caution">
    <text evidence="1">The sequence shown here is derived from an EMBL/GenBank/DDBJ whole genome shotgun (WGS) entry which is preliminary data.</text>
</comment>
<dbReference type="Proteomes" id="UP000305401">
    <property type="component" value="Unassembled WGS sequence"/>
</dbReference>
<evidence type="ECO:0000313" key="2">
    <source>
        <dbReference type="Proteomes" id="UP000305401"/>
    </source>
</evidence>
<proteinExistence type="predicted"/>
<sequence>MEQENKFNTESLVQENQEQEINLLEMAAKLWSSRRIILKWVGIGIVIGLIVAFSIPKEYSSSVKLSPELSNSGSSGSGMSALASLAGINMNSGNSSDAVYPELYPDVVSSIPFTVSLLSVPVQTEDNKVITVQEFLEEETSAPWWSAILKLPFKAIGAVKGLFSESNEAESDTINAYNLTLEQYTLVKALSSRINADVDSKSLVVTISSMMQDPKVAAQLADTVTSRLQKYITSYRTEKARQDLYYAKKINEEARQAYYTAQKNYATASDRNQSLSSRAAAIAIERMQNEASLAFNLYNSTAQRVQIAEAKVQETTPVFAVVQPATVPVKAAKPSKAAILIGFVFLAFVASAAYILFLPGLKESIKSVAKNRTTLQLQD</sequence>
<accession>A0AC61S793</accession>
<protein>
    <submittedName>
        <fullName evidence="1">Chain-length determining protein</fullName>
    </submittedName>
</protein>
<reference evidence="1" key="1">
    <citation type="submission" date="2019-04" db="EMBL/GenBank/DDBJ databases">
        <title>Microbes associate with the intestines of laboratory mice.</title>
        <authorList>
            <person name="Navarre W."/>
            <person name="Wong E."/>
            <person name="Huang K.C."/>
            <person name="Tropini C."/>
            <person name="Ng K."/>
            <person name="Yu B."/>
        </authorList>
    </citation>
    <scope>NUCLEOTIDE SEQUENCE</scope>
    <source>
        <strain evidence="1">NM86_A22</strain>
    </source>
</reference>
<name>A0AC61S793_9BACT</name>
<dbReference type="EMBL" id="SSTG01000022">
    <property type="protein sequence ID" value="THG54337.1"/>
    <property type="molecule type" value="Genomic_DNA"/>
</dbReference>
<organism evidence="1 2">
    <name type="scientific">Muribaculum caecicola</name>
    <dbReference type="NCBI Taxonomy" id="3038144"/>
    <lineage>
        <taxon>Bacteria</taxon>
        <taxon>Pseudomonadati</taxon>
        <taxon>Bacteroidota</taxon>
        <taxon>Bacteroidia</taxon>
        <taxon>Bacteroidales</taxon>
        <taxon>Muribaculaceae</taxon>
        <taxon>Muribaculum</taxon>
    </lineage>
</organism>
<evidence type="ECO:0000313" key="1">
    <source>
        <dbReference type="EMBL" id="THG54337.1"/>
    </source>
</evidence>
<keyword evidence="2" id="KW-1185">Reference proteome</keyword>